<sequence length="205" mass="22706">MVLLTSSQVSVAISSCIIFFFTTALFLSGYVLQQQTVRDIRAAIKPQIVPTAPELKLFLPDKFRDQEGDNGGRGMETVNVEVEVGKEAYGADDSKKADDGRAVAQSGGGDDGVEAQVEERSMVGATRWQKEAARKKKERMIAEMGNTQVPMGGEEVRDGEEQNSKEQLGVKEKPLSRAERRKKIKDEILFAGEGEGFKGYKRRMW</sequence>
<evidence type="ECO:0000256" key="1">
    <source>
        <dbReference type="SAM" id="MobiDB-lite"/>
    </source>
</evidence>
<gene>
    <name evidence="3" type="ORF">LARI1_G000500</name>
</gene>
<feature type="region of interest" description="Disordered" evidence="1">
    <location>
        <begin position="89"/>
        <end position="112"/>
    </location>
</feature>
<dbReference type="Proteomes" id="UP000469559">
    <property type="component" value="Unassembled WGS sequence"/>
</dbReference>
<keyword evidence="2" id="KW-1133">Transmembrane helix</keyword>
<accession>A0A8T9BN43</accession>
<evidence type="ECO:0000313" key="4">
    <source>
        <dbReference type="Proteomes" id="UP000469559"/>
    </source>
</evidence>
<evidence type="ECO:0000256" key="2">
    <source>
        <dbReference type="SAM" id="Phobius"/>
    </source>
</evidence>
<proteinExistence type="predicted"/>
<organism evidence="3 4">
    <name type="scientific">Lachnellula arida</name>
    <dbReference type="NCBI Taxonomy" id="1316785"/>
    <lineage>
        <taxon>Eukaryota</taxon>
        <taxon>Fungi</taxon>
        <taxon>Dikarya</taxon>
        <taxon>Ascomycota</taxon>
        <taxon>Pezizomycotina</taxon>
        <taxon>Leotiomycetes</taxon>
        <taxon>Helotiales</taxon>
        <taxon>Lachnaceae</taxon>
        <taxon>Lachnellula</taxon>
    </lineage>
</organism>
<feature type="transmembrane region" description="Helical" evidence="2">
    <location>
        <begin position="12"/>
        <end position="32"/>
    </location>
</feature>
<keyword evidence="2" id="KW-0472">Membrane</keyword>
<protein>
    <submittedName>
        <fullName evidence="3">Uncharacterized protein</fullName>
    </submittedName>
</protein>
<comment type="caution">
    <text evidence="3">The sequence shown here is derived from an EMBL/GenBank/DDBJ whole genome shotgun (WGS) entry which is preliminary data.</text>
</comment>
<reference evidence="3 4" key="1">
    <citation type="submission" date="2018-05" db="EMBL/GenBank/DDBJ databases">
        <title>Whole genome sequencing for identification of molecular markers to develop diagnostic detection tools for the regulated plant pathogen Lachnellula willkommii.</title>
        <authorList>
            <person name="Giroux E."/>
            <person name="Bilodeau G."/>
        </authorList>
    </citation>
    <scope>NUCLEOTIDE SEQUENCE [LARGE SCALE GENOMIC DNA]</scope>
    <source>
        <strain evidence="3 4">CBS 203.66</strain>
    </source>
</reference>
<dbReference type="AlphaFoldDB" id="A0A8T9BN43"/>
<feature type="compositionally biased region" description="Basic and acidic residues" evidence="1">
    <location>
        <begin position="92"/>
        <end position="101"/>
    </location>
</feature>
<feature type="compositionally biased region" description="Basic and acidic residues" evidence="1">
    <location>
        <begin position="154"/>
        <end position="177"/>
    </location>
</feature>
<feature type="region of interest" description="Disordered" evidence="1">
    <location>
        <begin position="149"/>
        <end position="177"/>
    </location>
</feature>
<keyword evidence="4" id="KW-1185">Reference proteome</keyword>
<dbReference type="EMBL" id="QGMF01000013">
    <property type="protein sequence ID" value="TVY21514.1"/>
    <property type="molecule type" value="Genomic_DNA"/>
</dbReference>
<keyword evidence="2" id="KW-0812">Transmembrane</keyword>
<dbReference type="OrthoDB" id="5367275at2759"/>
<name>A0A8T9BN43_9HELO</name>
<evidence type="ECO:0000313" key="3">
    <source>
        <dbReference type="EMBL" id="TVY21514.1"/>
    </source>
</evidence>